<accession>A0AAX4NXW8</accession>
<dbReference type="PANTHER" id="PTHR32098:SF5">
    <property type="entry name" value="LYCOPENE BETA_EPSILON CYCLASE PROTEIN"/>
    <property type="match status" value="1"/>
</dbReference>
<name>A0AAX4NXW8_9CHLO</name>
<proteinExistence type="predicted"/>
<evidence type="ECO:0000256" key="1">
    <source>
        <dbReference type="SAM" id="Phobius"/>
    </source>
</evidence>
<evidence type="ECO:0000313" key="3">
    <source>
        <dbReference type="Proteomes" id="UP001472866"/>
    </source>
</evidence>
<protein>
    <submittedName>
        <fullName evidence="2">Uncharacterized protein</fullName>
    </submittedName>
</protein>
<sequence>MRARTEAFGASVARKPCFLRVPRGAATNCGRSSARRFLQPAERISATRIGRRDPRAGASAEVTSTANSLVRKFLDNQDEGLVKGYKIASSYWEGMKRQKSASYKTVLTQVAGESAPGRSGSGVDYDVVVCGGNLGIAIALALQNRGHRVLIVERRLLRGRTQEWNASRKECMNLVKAGLLSLSDLEDVIISEFNPNRVTFKGGEDVWVEDILNVGVAPDELVSRLKERFLAAGGHVRELCEFRSATVYEDMAVVEVRDVGRGKRGLGGDGEMLDMVDVNKPNAVPTGSEALGGGKGTVTCSLLVDCMGHFSPVVKQLRGGQKPDSIVLVVGGCITEGVPKFTSSDILASFTDAERDMQYFWETFPAKEGTTMYMFTYCDADQSRDSFETFLESFLQNLPAYCRERLEAGEEIGIKLGGDEMAAALRDVDDFVDDLKFSRLLFGAFPSYKKCPLSSPFDRVVLVGDSSAVQSPLSFGGFGAMLRHVGRLEEALHEALEGGHLRAADLKLVQPYMPGLATAWLFQKAMGFEPSQMEGGQWTPEHVNRVLKANFAAMKTMENSVLLSFLQDTILWWPLTRTMLAMTFFDPVAILRVVFLLGPKTLVTWFVHYLMLGLYTIAWKVLGRFKSSTENFHVRRFMDALKYGSGADFFDH</sequence>
<evidence type="ECO:0000313" key="2">
    <source>
        <dbReference type="EMBL" id="WZN58975.1"/>
    </source>
</evidence>
<dbReference type="InterPro" id="IPR036188">
    <property type="entry name" value="FAD/NAD-bd_sf"/>
</dbReference>
<dbReference type="AlphaFoldDB" id="A0AAX4NXW8"/>
<keyword evidence="1" id="KW-1133">Transmembrane helix</keyword>
<keyword evidence="1" id="KW-0472">Membrane</keyword>
<dbReference type="PANTHER" id="PTHR32098">
    <property type="entry name" value="LYCOPENE BETA/EPSILON CYCLASE PROTEIN"/>
    <property type="match status" value="1"/>
</dbReference>
<dbReference type="Proteomes" id="UP001472866">
    <property type="component" value="Chromosome 01"/>
</dbReference>
<keyword evidence="3" id="KW-1185">Reference proteome</keyword>
<keyword evidence="1" id="KW-0812">Transmembrane</keyword>
<dbReference type="SUPFAM" id="SSF51905">
    <property type="entry name" value="FAD/NAD(P)-binding domain"/>
    <property type="match status" value="1"/>
</dbReference>
<organism evidence="2 3">
    <name type="scientific">Chloropicon roscoffensis</name>
    <dbReference type="NCBI Taxonomy" id="1461544"/>
    <lineage>
        <taxon>Eukaryota</taxon>
        <taxon>Viridiplantae</taxon>
        <taxon>Chlorophyta</taxon>
        <taxon>Chloropicophyceae</taxon>
        <taxon>Chloropicales</taxon>
        <taxon>Chloropicaceae</taxon>
        <taxon>Chloropicon</taxon>
    </lineage>
</organism>
<reference evidence="2 3" key="1">
    <citation type="submission" date="2024-03" db="EMBL/GenBank/DDBJ databases">
        <title>Complete genome sequence of the green alga Chloropicon roscoffensis RCC1871.</title>
        <authorList>
            <person name="Lemieux C."/>
            <person name="Pombert J.-F."/>
            <person name="Otis C."/>
            <person name="Turmel M."/>
        </authorList>
    </citation>
    <scope>NUCLEOTIDE SEQUENCE [LARGE SCALE GENOMIC DNA]</scope>
    <source>
        <strain evidence="2 3">RCC1871</strain>
    </source>
</reference>
<gene>
    <name evidence="2" type="ORF">HKI87_01g05000</name>
</gene>
<dbReference type="EMBL" id="CP151501">
    <property type="protein sequence ID" value="WZN58975.1"/>
    <property type="molecule type" value="Genomic_DNA"/>
</dbReference>
<feature type="transmembrane region" description="Helical" evidence="1">
    <location>
        <begin position="602"/>
        <end position="622"/>
    </location>
</feature>
<dbReference type="Gene3D" id="3.50.50.60">
    <property type="entry name" value="FAD/NAD(P)-binding domain"/>
    <property type="match status" value="2"/>
</dbReference>